<dbReference type="WBParaSite" id="ECPE_0001716901-mRNA-1">
    <property type="protein sequence ID" value="ECPE_0001716901-mRNA-1"/>
    <property type="gene ID" value="ECPE_0001716901"/>
</dbReference>
<dbReference type="Proteomes" id="UP000272942">
    <property type="component" value="Unassembled WGS sequence"/>
</dbReference>
<dbReference type="OrthoDB" id="10486575at2759"/>
<accession>A0A183BD40</accession>
<feature type="compositionally biased region" description="Low complexity" evidence="1">
    <location>
        <begin position="34"/>
        <end position="46"/>
    </location>
</feature>
<gene>
    <name evidence="2" type="ORF">ECPE_LOCUS17125</name>
</gene>
<protein>
    <submittedName>
        <fullName evidence="4">Protein kinase domain-containing protein</fullName>
    </submittedName>
</protein>
<evidence type="ECO:0000313" key="2">
    <source>
        <dbReference type="EMBL" id="VDP94410.1"/>
    </source>
</evidence>
<reference evidence="4" key="1">
    <citation type="submission" date="2016-06" db="UniProtKB">
        <authorList>
            <consortium name="WormBaseParasite"/>
        </authorList>
    </citation>
    <scope>IDENTIFICATION</scope>
</reference>
<proteinExistence type="predicted"/>
<dbReference type="EMBL" id="UZAN01067605">
    <property type="protein sequence ID" value="VDP94410.1"/>
    <property type="molecule type" value="Genomic_DNA"/>
</dbReference>
<name>A0A183BD40_9TREM</name>
<feature type="compositionally biased region" description="Polar residues" evidence="1">
    <location>
        <begin position="47"/>
        <end position="67"/>
    </location>
</feature>
<evidence type="ECO:0000313" key="3">
    <source>
        <dbReference type="Proteomes" id="UP000272942"/>
    </source>
</evidence>
<sequence length="527" mass="55638">LNSQASVVSSATSVGKYSNDSFPQFQRSGGAIGSGYSSGVLSGVNSAQGSNRPEPVTNTAGPSSTVSPRRLRHPAYSLSTEQAPVGFTDPTLDTPTKASGSRSSLGNLSAFSANLEANSPGAVEMQKVAERLEHVKHWREAAVMNSSEFTTGTTNTTTGSASDVGEDDEIILGNEDEVTGCGGGGGTVGPDQTIPSTIRRVQSGHARIPASAETTSNEKRTLVAHEKTLTLGSSATRNNLTHSSSTRTPLPPTTESALCSDPSAPLVPTPVPSPAASGVGIGRFIITRSVAEPETRNNVSPGIHTKSAAVLPTDTTLTEDNSGTAGSLSQKTSPFIKSRSHHGRSKQLEPHANGRLAVSCSPERYRALSSGVEPPRVNNDTFPSNFDASRLSVPAGQNTRLDTATDLQIPALSARQQWAARSVPLTRWLLEQAELVRTESSSSYSMGKLVEQFGSKPITPGLCSNPRSDLFSGGCQREKSDRELFPTGHHQVRRGKSVSIDVPARQAELRTGSKCSLLRQNSFYFRC</sequence>
<feature type="compositionally biased region" description="Polar residues" evidence="1">
    <location>
        <begin position="315"/>
        <end position="335"/>
    </location>
</feature>
<evidence type="ECO:0000256" key="1">
    <source>
        <dbReference type="SAM" id="MobiDB-lite"/>
    </source>
</evidence>
<organism evidence="4">
    <name type="scientific">Echinostoma caproni</name>
    <dbReference type="NCBI Taxonomy" id="27848"/>
    <lineage>
        <taxon>Eukaryota</taxon>
        <taxon>Metazoa</taxon>
        <taxon>Spiralia</taxon>
        <taxon>Lophotrochozoa</taxon>
        <taxon>Platyhelminthes</taxon>
        <taxon>Trematoda</taxon>
        <taxon>Digenea</taxon>
        <taxon>Plagiorchiida</taxon>
        <taxon>Echinostomata</taxon>
        <taxon>Echinostomatoidea</taxon>
        <taxon>Echinostomatidae</taxon>
        <taxon>Echinostoma</taxon>
    </lineage>
</organism>
<feature type="region of interest" description="Disordered" evidence="1">
    <location>
        <begin position="1"/>
        <end position="70"/>
    </location>
</feature>
<feature type="region of interest" description="Disordered" evidence="1">
    <location>
        <begin position="83"/>
        <end position="104"/>
    </location>
</feature>
<feature type="region of interest" description="Disordered" evidence="1">
    <location>
        <begin position="315"/>
        <end position="357"/>
    </location>
</feature>
<feature type="compositionally biased region" description="Polar residues" evidence="1">
    <location>
        <begin position="91"/>
        <end position="104"/>
    </location>
</feature>
<reference evidence="2 3" key="2">
    <citation type="submission" date="2018-11" db="EMBL/GenBank/DDBJ databases">
        <authorList>
            <consortium name="Pathogen Informatics"/>
        </authorList>
    </citation>
    <scope>NUCLEOTIDE SEQUENCE [LARGE SCALE GENOMIC DNA]</scope>
    <source>
        <strain evidence="2 3">Egypt</strain>
    </source>
</reference>
<evidence type="ECO:0000313" key="4">
    <source>
        <dbReference type="WBParaSite" id="ECPE_0001716901-mRNA-1"/>
    </source>
</evidence>
<keyword evidence="3" id="KW-1185">Reference proteome</keyword>
<feature type="compositionally biased region" description="Polar residues" evidence="1">
    <location>
        <begin position="15"/>
        <end position="27"/>
    </location>
</feature>
<feature type="compositionally biased region" description="Low complexity" evidence="1">
    <location>
        <begin position="1"/>
        <end position="14"/>
    </location>
</feature>
<dbReference type="AlphaFoldDB" id="A0A183BD40"/>
<feature type="region of interest" description="Disordered" evidence="1">
    <location>
        <begin position="234"/>
        <end position="260"/>
    </location>
</feature>